<dbReference type="PANTHER" id="PTHR38690:SF1">
    <property type="entry name" value="PROTEASE"/>
    <property type="match status" value="1"/>
</dbReference>
<dbReference type="InterPro" id="IPR011836">
    <property type="entry name" value="YhdP"/>
</dbReference>
<evidence type="ECO:0000313" key="5">
    <source>
        <dbReference type="Proteomes" id="UP000078463"/>
    </source>
</evidence>
<organism evidence="4 5">
    <name type="scientific">Polynucleobacter wuianus</name>
    <dbReference type="NCBI Taxonomy" id="1743168"/>
    <lineage>
        <taxon>Bacteria</taxon>
        <taxon>Pseudomonadati</taxon>
        <taxon>Pseudomonadota</taxon>
        <taxon>Betaproteobacteria</taxon>
        <taxon>Burkholderiales</taxon>
        <taxon>Burkholderiaceae</taxon>
        <taxon>Polynucleobacter</taxon>
    </lineage>
</organism>
<dbReference type="KEGG" id="pwu:A8O14_09860"/>
<sequence length="1373" mass="150235">MIPPRLKSVLAKRPPGFGAGWRNRALVLIGIALALFVIGHLGVRYVLWPQIEKSKSSVEKLISARVGVNVSIDDLRVSWTGIRPAFEMDGLRFSNPDQTKALLKIEKIYGQLSWKSFYHLAPYFHEIHLENAEIYVQRNSKGIITIAGIQIDSGTSDYSAENWLFSQDAIDVSKVSLNWDDQLNKKPLSTVEVLNLSLTNGIRSHQGSITATTPWTKGITEVKVDFVHHIGGQAGNWHDWIGTATWNLTDLDLNQISKDFKLGLNTLEGLLSSNGNLKIDNAKPDGGEFFVAVDNLVVQSSKSEEAIALGRLEANLLQDTDDGLIAISTKTFAWREMGSPKSTPLEKLSPMTFRWRPPGADGEIKEFGFSSPKISVEDVALFALNLPLSKKVHQWIKTSQAEGDLENLDIHWSESKSALSALNIPGGWFKSNKLDFTISAQLINLSFVGVNKLIPSVSNLSGFVTSNQKEGSFSLNSNDLGLEIYDLLEDPKIQLDRANGQITWAKQRGQWVINTKKLSLSNPEITTNLSLNYIIGNPKEADFMALDMDFQKANLKTAYRYLPVGMGKDVRVYLSKAFDSGVIQNGSLHIKGDPNQVPFPDKQQGEFSLNLPISNAAFSPVPTLPSSQGTWSTFSNVNGNIAMANSHFTVDIANANYKQVALNTFHAEIPNVSANQLTLSVNGKASGDAPQLLEYFYASPAGKKQSKLEQNLRVSGPVNINLGLKVPLSGSADTSFGLKLDLPGNKAEWADIPPFENLKGTIRITEANPEFEDVSANFLGGSIKITSADQSNHNQHFKIAGDIQANFVKDYFANNPRSALNPILNAMNGSIKYDGAISFNKFGSESNLRFDLKNWSLNAPAPAKKLAGSPMSAELNVKTFTNDKSSPNRASWSGKIGDLYAIQGVINRDDELRYSLGVGAMPTLPQQGFHLNLASNELNLDAWQDFLGNKKVARDQGSETNTGNVQITAQVKKLTAMDRYWQDFNISASNKKNIWDLRLISPQISGQLQYQEASKAHTSGLVSGRLIKLKLPDPIPEVATKTNTIAQKSLNPESIPSLDLTIEDFSWSRAQLGQLKIKTNTNDNVLKMDSIQANNPQGVTSINGQWRGNSKNAVDHTTLNINMDVKDAGQIIAHWSTQKSIEGGQGNVTANVEWDGSPYNPKYETLTGKASLNLEKGRLLEVNTSGAKILDVLSLQSLFRFATLDLKGSLGNIVTKGTPFNSITSNFDIGNGIAQTQQFNMNLDQARVAMSGQINIPKQTQDLRITIFPTIDATAGSLAAFAINPIVGLGALVGQYLLTSQINRSLQSDYLVQGSWEDPEVIPLNQQGQPIDSKTFDSIRSKELLKEQSKPNSSNTPSTSNPNTSGNIPKATN</sequence>
<keyword evidence="2" id="KW-1133">Transmembrane helix</keyword>
<feature type="transmembrane region" description="Helical" evidence="2">
    <location>
        <begin position="25"/>
        <end position="48"/>
    </location>
</feature>
<dbReference type="PANTHER" id="PTHR38690">
    <property type="entry name" value="PROTEASE-RELATED"/>
    <property type="match status" value="1"/>
</dbReference>
<name>A0A191UIR2_9BURK</name>
<evidence type="ECO:0000256" key="2">
    <source>
        <dbReference type="SAM" id="Phobius"/>
    </source>
</evidence>
<protein>
    <submittedName>
        <fullName evidence="4">TIGR02099 family protein</fullName>
    </submittedName>
</protein>
<proteinExistence type="predicted"/>
<evidence type="ECO:0000259" key="3">
    <source>
        <dbReference type="Pfam" id="PF13116"/>
    </source>
</evidence>
<keyword evidence="2" id="KW-0472">Membrane</keyword>
<dbReference type="Proteomes" id="UP000078463">
    <property type="component" value="Chromosome"/>
</dbReference>
<feature type="region of interest" description="Disordered" evidence="1">
    <location>
        <begin position="1341"/>
        <end position="1373"/>
    </location>
</feature>
<feature type="domain" description="YhdP central" evidence="3">
    <location>
        <begin position="27"/>
        <end position="1321"/>
    </location>
</feature>
<dbReference type="STRING" id="1743168.A8O14_09860"/>
<keyword evidence="5" id="KW-1185">Reference proteome</keyword>
<dbReference type="NCBIfam" id="TIGR02099">
    <property type="entry name" value="YhdP family protein"/>
    <property type="match status" value="1"/>
</dbReference>
<evidence type="ECO:0000313" key="4">
    <source>
        <dbReference type="EMBL" id="ANJ00821.1"/>
    </source>
</evidence>
<gene>
    <name evidence="4" type="ORF">A8O14_09860</name>
</gene>
<reference evidence="5" key="1">
    <citation type="submission" date="2016-05" db="EMBL/GenBank/DDBJ databases">
        <title>Polynucleobacter sp. QLW-P1FAT50C-4 genome.</title>
        <authorList>
            <person name="Hahn M.W."/>
        </authorList>
    </citation>
    <scope>NUCLEOTIDE SEQUENCE [LARGE SCALE GENOMIC DNA]</scope>
    <source>
        <strain evidence="5">QLW-P1FAT50C-4</strain>
    </source>
</reference>
<accession>A0A191UIR2</accession>
<keyword evidence="2" id="KW-0812">Transmembrane</keyword>
<dbReference type="Pfam" id="PF13116">
    <property type="entry name" value="YhdP"/>
    <property type="match status" value="1"/>
</dbReference>
<evidence type="ECO:0000256" key="1">
    <source>
        <dbReference type="SAM" id="MobiDB-lite"/>
    </source>
</evidence>
<dbReference type="InterPro" id="IPR025263">
    <property type="entry name" value="YhdP_central"/>
</dbReference>
<feature type="compositionally biased region" description="Low complexity" evidence="1">
    <location>
        <begin position="1351"/>
        <end position="1365"/>
    </location>
</feature>
<dbReference type="EMBL" id="CP015922">
    <property type="protein sequence ID" value="ANJ00821.1"/>
    <property type="molecule type" value="Genomic_DNA"/>
</dbReference>